<protein>
    <submittedName>
        <fullName evidence="2">Uncharacterized protein</fullName>
    </submittedName>
</protein>
<organism evidence="2">
    <name type="scientific">Zooxanthella nutricula</name>
    <dbReference type="NCBI Taxonomy" id="1333877"/>
    <lineage>
        <taxon>Eukaryota</taxon>
        <taxon>Sar</taxon>
        <taxon>Alveolata</taxon>
        <taxon>Dinophyceae</taxon>
        <taxon>Peridiniales</taxon>
        <taxon>Peridiniales incertae sedis</taxon>
        <taxon>Zooxanthella</taxon>
    </lineage>
</organism>
<proteinExistence type="predicted"/>
<feature type="region of interest" description="Disordered" evidence="1">
    <location>
        <begin position="378"/>
        <end position="403"/>
    </location>
</feature>
<feature type="compositionally biased region" description="Gly residues" evidence="1">
    <location>
        <begin position="33"/>
        <end position="51"/>
    </location>
</feature>
<accession>A0A6U9D231</accession>
<feature type="region of interest" description="Disordered" evidence="1">
    <location>
        <begin position="1"/>
        <end position="99"/>
    </location>
</feature>
<feature type="region of interest" description="Disordered" evidence="1">
    <location>
        <begin position="297"/>
        <end position="319"/>
    </location>
</feature>
<name>A0A6U9D231_9DINO</name>
<dbReference type="AlphaFoldDB" id="A0A6U9D231"/>
<evidence type="ECO:0000313" key="2">
    <source>
        <dbReference type="EMBL" id="CAD9546929.1"/>
    </source>
</evidence>
<reference evidence="2" key="1">
    <citation type="submission" date="2021-01" db="EMBL/GenBank/DDBJ databases">
        <authorList>
            <person name="Corre E."/>
            <person name="Pelletier E."/>
            <person name="Niang G."/>
            <person name="Scheremetjew M."/>
            <person name="Finn R."/>
            <person name="Kale V."/>
            <person name="Holt S."/>
            <person name="Cochrane G."/>
            <person name="Meng A."/>
            <person name="Brown T."/>
            <person name="Cohen L."/>
        </authorList>
    </citation>
    <scope>NUCLEOTIDE SEQUENCE</scope>
    <source>
        <strain evidence="2">RCC3387</strain>
    </source>
</reference>
<feature type="compositionally biased region" description="Gly residues" evidence="1">
    <location>
        <begin position="15"/>
        <end position="25"/>
    </location>
</feature>
<feature type="compositionally biased region" description="Basic residues" evidence="1">
    <location>
        <begin position="393"/>
        <end position="402"/>
    </location>
</feature>
<evidence type="ECO:0000256" key="1">
    <source>
        <dbReference type="SAM" id="MobiDB-lite"/>
    </source>
</evidence>
<sequence>MGGARDVKGATAAKGGKGGKASGKGGKGDSHSKGGGAAGKGKGKEGASGGKGKGKDFGKKGKGGAADDGPEPYRAQDADADVGAPARGAGAPAKQPLEAKGARCEVKKHSEMGCAVVSMDTDAARDVVLAYIVPTQVTGEDGVKKERREITIGGHTVQVRPHVDKEKRQEVKTDLFVAWGHKAEKMDPLPASTIAETFDQIVRDSPSVPTTAPATMSGQMAQAMCGGSSSLLQSQMGMPQGMSMVQQMAAQNQYFSLMAQQQQQAAAAAAAMMVQQQQQQANLAALQQLQQLQQQRRQVDQGVEATPPRTPPGAGGDRQMRADAEPFMYSPASPSGQASGMDAYGSYNDTYNDYGDYYSHSGVPSMPERKPLNIVDPKSGQPIEVPPHEAKTPPKRTVKGRSKLAIINPSTKEVIDPIAASFEGVVKDKRAYSIINPTDGSCIK</sequence>
<feature type="compositionally biased region" description="Low complexity" evidence="1">
    <location>
        <begin position="81"/>
        <end position="93"/>
    </location>
</feature>
<gene>
    <name evidence="2" type="ORF">BRAN1462_LOCUS17717</name>
</gene>
<dbReference type="EMBL" id="HBGW01027812">
    <property type="protein sequence ID" value="CAD9546929.1"/>
    <property type="molecule type" value="Transcribed_RNA"/>
</dbReference>